<proteinExistence type="evidence at transcript level"/>
<reference evidence="2" key="1">
    <citation type="submission" date="2019-08" db="EMBL/GenBank/DDBJ databases">
        <title>Towards understanding the formation of egg capsule of the carnivore snail Thais (Reishia) bronni: a transcriptomic approach.</title>
        <authorList>
            <person name="Wong Y.H."/>
            <person name="Okano K."/>
        </authorList>
    </citation>
    <scope>NUCLEOTIDE SEQUENCE</scope>
</reference>
<organism evidence="2">
    <name type="scientific">Reishia bronni</name>
    <dbReference type="NCBI Taxonomy" id="578817"/>
    <lineage>
        <taxon>Eukaryota</taxon>
        <taxon>Metazoa</taxon>
        <taxon>Spiralia</taxon>
        <taxon>Lophotrochozoa</taxon>
        <taxon>Mollusca</taxon>
        <taxon>Gastropoda</taxon>
        <taxon>Caenogastropoda</taxon>
        <taxon>Neogastropoda</taxon>
        <taxon>Muricoidea</taxon>
        <taxon>Muricidae</taxon>
        <taxon>Reishia</taxon>
    </lineage>
</organism>
<protein>
    <submittedName>
        <fullName evidence="2">Capsule gland specific secretory protein</fullName>
    </submittedName>
</protein>
<dbReference type="EMBL" id="MN327988">
    <property type="protein sequence ID" value="QIQ54709.1"/>
    <property type="molecule type" value="mRNA"/>
</dbReference>
<sequence>MLYQCFAVLLLACAVNAQYFYYAGMCPPENSAVAAFRNLTDVREPLFIPLIDRVLKDAQYATPEIQAKLDEVDLPWKVSLPLNDTNGFRLYHPFFDRCCEGHPYECTFADIVLQYVKYEGNVCWVVWPETYFIYRRCTCCSCLLLEDCPVVGRCVETDYFTVGIIAYCPFIMYSDRYQQMALRIPTNCRCQANCPTPLDYVLPDGSPSEEVRLMTGVANGPRQSVFQRASN</sequence>
<name>A0A6G9KRP5_9CAEN</name>
<feature type="chain" id="PRO_5026029368" evidence="1">
    <location>
        <begin position="18"/>
        <end position="231"/>
    </location>
</feature>
<accession>A0A6G9KRP5</accession>
<evidence type="ECO:0000256" key="1">
    <source>
        <dbReference type="SAM" id="SignalP"/>
    </source>
</evidence>
<dbReference type="AlphaFoldDB" id="A0A6G9KRP5"/>
<feature type="signal peptide" evidence="1">
    <location>
        <begin position="1"/>
        <end position="17"/>
    </location>
</feature>
<evidence type="ECO:0000313" key="2">
    <source>
        <dbReference type="EMBL" id="QIQ54709.1"/>
    </source>
</evidence>
<keyword evidence="1" id="KW-0732">Signal</keyword>